<dbReference type="EMBL" id="FOMD01000003">
    <property type="protein sequence ID" value="SFD30312.1"/>
    <property type="molecule type" value="Genomic_DNA"/>
</dbReference>
<name>A0A1I1R7U4_9ACTN</name>
<organism evidence="1 2">
    <name type="scientific">Klenkia taihuensis</name>
    <dbReference type="NCBI Taxonomy" id="1225127"/>
    <lineage>
        <taxon>Bacteria</taxon>
        <taxon>Bacillati</taxon>
        <taxon>Actinomycetota</taxon>
        <taxon>Actinomycetes</taxon>
        <taxon>Geodermatophilales</taxon>
        <taxon>Geodermatophilaceae</taxon>
        <taxon>Klenkia</taxon>
    </lineage>
</organism>
<gene>
    <name evidence="1" type="ORF">SAMN05661030_3149</name>
</gene>
<dbReference type="Proteomes" id="UP000199022">
    <property type="component" value="Unassembled WGS sequence"/>
</dbReference>
<dbReference type="SUPFAM" id="SSF55781">
    <property type="entry name" value="GAF domain-like"/>
    <property type="match status" value="1"/>
</dbReference>
<dbReference type="STRING" id="1225127.SAMN05661030_3149"/>
<keyword evidence="2" id="KW-1185">Reference proteome</keyword>
<evidence type="ECO:0000313" key="1">
    <source>
        <dbReference type="EMBL" id="SFD30312.1"/>
    </source>
</evidence>
<dbReference type="RefSeq" id="WP_091560918.1">
    <property type="nucleotide sequence ID" value="NZ_BNAC01000001.1"/>
</dbReference>
<dbReference type="OrthoDB" id="7466251at2"/>
<proteinExistence type="predicted"/>
<sequence>MDEHGPSGVRDRFCDALAAGAHAADASPRLADRLCAACVGVLPFAGAGLSFGFRVDGRLPLGASDAVAATAERLQFTTGTGPCSTAQRTRSEVVVSEQEIGDRWPGYAARLREHTTYRSAVAVPVGGPLAGAVVLDLYSTRPDRPAAGLLEDVRTVAAVVGEELATVLGAGDRPALGLPDALQTAAVAARQQVWVAVGALAQRQGTDAAGALALLRGLAFAHDLDLETAADRVVRDELG</sequence>
<dbReference type="AlphaFoldDB" id="A0A1I1R7U4"/>
<accession>A0A1I1R7U4</accession>
<evidence type="ECO:0000313" key="2">
    <source>
        <dbReference type="Proteomes" id="UP000199022"/>
    </source>
</evidence>
<reference evidence="2" key="1">
    <citation type="submission" date="2016-10" db="EMBL/GenBank/DDBJ databases">
        <authorList>
            <person name="Varghese N."/>
            <person name="Submissions S."/>
        </authorList>
    </citation>
    <scope>NUCLEOTIDE SEQUENCE [LARGE SCALE GENOMIC DNA]</scope>
    <source>
        <strain evidence="2">DSM 45962</strain>
    </source>
</reference>
<protein>
    <submittedName>
        <fullName evidence="1">ANTAR domain-containing protein</fullName>
    </submittedName>
</protein>